<keyword evidence="3" id="KW-0614">Plasmid</keyword>
<dbReference type="EMBL" id="AP035883">
    <property type="protein sequence ID" value="BFP50191.1"/>
    <property type="molecule type" value="Genomic_DNA"/>
</dbReference>
<protein>
    <submittedName>
        <fullName evidence="1">Uncharacterized protein</fullName>
    </submittedName>
</protein>
<dbReference type="EMBL" id="AP035881">
    <property type="protein sequence ID" value="BFP49971.1"/>
    <property type="molecule type" value="Genomic_DNA"/>
</dbReference>
<gene>
    <name evidence="1" type="ORF">KCMC57_00290</name>
    <name evidence="2" type="ORF">KCMC57_63390</name>
    <name evidence="3" type="ORF">KCMC57_65600</name>
</gene>
<geneLocation type="plasmid" evidence="3">
    <name>pCMC57_02</name>
</geneLocation>
<sequence>MDVLMDDAVLRDECLPAALAKVQQWMNYNHAAAAAGFAARYADHPAVSDQWLVWIAQNWGGLAPEHRDRAVRASGRNELHASYGAAQLTPFLLDHVVGSDDLAVWASAPRLWAALNDDQRARLLAAEGGHCPELSQCAAEAPAEVLWAALQQAGANLTQTLDLLHDAPGTPAAIESFVKELIGATSWQGDTAQKAVSASNDATPLWPMAIEAASHGREALGRAADMIRTLATAHPQTVPSTFAADFAPLVHRCADDSSAQALGRAVEPLPAQARAIAKTLTGANNTVGEQRRRNAAFKKAAGVNR</sequence>
<reference evidence="1" key="1">
    <citation type="submission" date="2024-07" db="EMBL/GenBank/DDBJ databases">
        <title>Complete genome sequences of cellulolytic bacteria, Kitasatospora sp. CMC57 and Streptomyces sp. CMC78, isolated from Japanese agricultural soil.</title>
        <authorList>
            <person name="Hashimoto T."/>
            <person name="Ito M."/>
            <person name="Iwamoto M."/>
            <person name="Fukahori D."/>
            <person name="Shoda T."/>
            <person name="Sakoda M."/>
            <person name="Morohoshi T."/>
            <person name="Mitsuboshi M."/>
            <person name="Nishizawa T."/>
        </authorList>
    </citation>
    <scope>NUCLEOTIDE SEQUENCE</scope>
    <source>
        <strain evidence="1">CMC57</strain>
        <plasmid evidence="3">pCMC57_02</plasmid>
    </source>
</reference>
<organism evidence="1">
    <name type="scientific">Kitasatospora sp. CMC57</name>
    <dbReference type="NCBI Taxonomy" id="3231513"/>
    <lineage>
        <taxon>Bacteria</taxon>
        <taxon>Bacillati</taxon>
        <taxon>Actinomycetota</taxon>
        <taxon>Actinomycetes</taxon>
        <taxon>Kitasatosporales</taxon>
        <taxon>Streptomycetaceae</taxon>
        <taxon>Kitasatospora</taxon>
    </lineage>
</organism>
<name>A0AB33JQA5_9ACTN</name>
<evidence type="ECO:0000313" key="2">
    <source>
        <dbReference type="EMBL" id="BFP49971.1"/>
    </source>
</evidence>
<accession>A0AB33JQA5</accession>
<dbReference type="AlphaFoldDB" id="A0AB33JQA5"/>
<proteinExistence type="predicted"/>
<evidence type="ECO:0000313" key="1">
    <source>
        <dbReference type="EMBL" id="BFP43661.1"/>
    </source>
</evidence>
<dbReference type="EMBL" id="AP035881">
    <property type="protein sequence ID" value="BFP43661.1"/>
    <property type="molecule type" value="Genomic_DNA"/>
</dbReference>
<evidence type="ECO:0000313" key="3">
    <source>
        <dbReference type="EMBL" id="BFP50191.1"/>
    </source>
</evidence>